<dbReference type="Proteomes" id="UP000326170">
    <property type="component" value="Plasmid unnamed3"/>
</dbReference>
<geneLocation type="plasmid" evidence="2 3">
    <name>unnamed3</name>
</geneLocation>
<sequence length="116" mass="12205">MDGTSKPTRLEDGADLEAFVGAHDVALVECYTSGCSKCQAMEPVLGTVARATDVPVGLLNPGDDIALLKRLELDSVPTLLVYRDGTEIARRAEGFIGAAGVLEFLEDTAPAAVDRN</sequence>
<dbReference type="OrthoDB" id="35385at2157"/>
<organism evidence="2 3">
    <name type="scientific">Natronorubrum aibiense</name>
    <dbReference type="NCBI Taxonomy" id="348826"/>
    <lineage>
        <taxon>Archaea</taxon>
        <taxon>Methanobacteriati</taxon>
        <taxon>Methanobacteriota</taxon>
        <taxon>Stenosarchaea group</taxon>
        <taxon>Halobacteria</taxon>
        <taxon>Halobacteriales</taxon>
        <taxon>Natrialbaceae</taxon>
        <taxon>Natronorubrum</taxon>
    </lineage>
</organism>
<dbReference type="EMBL" id="CP045491">
    <property type="protein sequence ID" value="QFU84929.1"/>
    <property type="molecule type" value="Genomic_DNA"/>
</dbReference>
<name>A0A5P9P9V7_9EURY</name>
<dbReference type="InterPro" id="IPR013766">
    <property type="entry name" value="Thioredoxin_domain"/>
</dbReference>
<evidence type="ECO:0000313" key="2">
    <source>
        <dbReference type="EMBL" id="QFU84929.1"/>
    </source>
</evidence>
<dbReference type="GeneID" id="42303467"/>
<evidence type="ECO:0000313" key="3">
    <source>
        <dbReference type="Proteomes" id="UP000326170"/>
    </source>
</evidence>
<dbReference type="SUPFAM" id="SSF52833">
    <property type="entry name" value="Thioredoxin-like"/>
    <property type="match status" value="1"/>
</dbReference>
<gene>
    <name evidence="2" type="ORF">GCU68_20620</name>
</gene>
<keyword evidence="3" id="KW-1185">Reference proteome</keyword>
<dbReference type="Pfam" id="PF00085">
    <property type="entry name" value="Thioredoxin"/>
    <property type="match status" value="1"/>
</dbReference>
<accession>A0A5P9P9V7</accession>
<dbReference type="CDD" id="cd02947">
    <property type="entry name" value="TRX_family"/>
    <property type="match status" value="1"/>
</dbReference>
<protein>
    <submittedName>
        <fullName evidence="2">Thioredoxin</fullName>
    </submittedName>
</protein>
<dbReference type="AlphaFoldDB" id="A0A5P9P9V7"/>
<dbReference type="Gene3D" id="3.40.30.10">
    <property type="entry name" value="Glutaredoxin"/>
    <property type="match status" value="1"/>
</dbReference>
<proteinExistence type="predicted"/>
<feature type="domain" description="Thioredoxin" evidence="1">
    <location>
        <begin position="17"/>
        <end position="95"/>
    </location>
</feature>
<evidence type="ECO:0000259" key="1">
    <source>
        <dbReference type="Pfam" id="PF00085"/>
    </source>
</evidence>
<keyword evidence="2" id="KW-0614">Plasmid</keyword>
<dbReference type="InterPro" id="IPR036249">
    <property type="entry name" value="Thioredoxin-like_sf"/>
</dbReference>
<dbReference type="RefSeq" id="WP_152944488.1">
    <property type="nucleotide sequence ID" value="NZ_CP045491.1"/>
</dbReference>
<dbReference type="KEGG" id="nas:GCU68_20620"/>
<reference evidence="2 3" key="1">
    <citation type="journal article" date="2007" name="Int. J. Syst. Evol. Microbiol.">
        <title>Natronorubrum sulfidifaciens sp. nov., an extremely haloalkaliphilic archaeon isolated from Aiding salt lake in Xin-Jiang, China.</title>
        <authorList>
            <person name="Cui H.L."/>
            <person name="Tohty D."/>
            <person name="Liu H.C."/>
            <person name="Liu S.J."/>
            <person name="Oren A."/>
            <person name="Zhou P.J."/>
        </authorList>
    </citation>
    <scope>NUCLEOTIDE SEQUENCE [LARGE SCALE GENOMIC DNA]</scope>
    <source>
        <strain evidence="2 3">7-3</strain>
        <plasmid evidence="2">unnamed3</plasmid>
    </source>
</reference>